<evidence type="ECO:0000256" key="1">
    <source>
        <dbReference type="ARBA" id="ARBA00004651"/>
    </source>
</evidence>
<evidence type="ECO:0000256" key="7">
    <source>
        <dbReference type="RuleBase" id="RU363032"/>
    </source>
</evidence>
<keyword evidence="4 7" id="KW-0812">Transmembrane</keyword>
<dbReference type="EMBL" id="QRGO01000002">
    <property type="protein sequence ID" value="RDV01987.1"/>
    <property type="molecule type" value="Genomic_DNA"/>
</dbReference>
<evidence type="ECO:0000256" key="4">
    <source>
        <dbReference type="ARBA" id="ARBA00022692"/>
    </source>
</evidence>
<dbReference type="Gene3D" id="1.10.3720.10">
    <property type="entry name" value="MetI-like"/>
    <property type="match status" value="1"/>
</dbReference>
<evidence type="ECO:0000256" key="3">
    <source>
        <dbReference type="ARBA" id="ARBA00022475"/>
    </source>
</evidence>
<evidence type="ECO:0000256" key="5">
    <source>
        <dbReference type="ARBA" id="ARBA00022989"/>
    </source>
</evidence>
<feature type="transmembrane region" description="Helical" evidence="7">
    <location>
        <begin position="224"/>
        <end position="247"/>
    </location>
</feature>
<feature type="transmembrane region" description="Helical" evidence="7">
    <location>
        <begin position="159"/>
        <end position="178"/>
    </location>
</feature>
<feature type="transmembrane region" description="Helical" evidence="7">
    <location>
        <begin position="199"/>
        <end position="218"/>
    </location>
</feature>
<protein>
    <submittedName>
        <fullName evidence="10">ABC transporter permease</fullName>
    </submittedName>
</protein>
<keyword evidence="3" id="KW-1003">Cell membrane</keyword>
<feature type="transmembrane region" description="Helical" evidence="7">
    <location>
        <begin position="254"/>
        <end position="274"/>
    </location>
</feature>
<evidence type="ECO:0000256" key="6">
    <source>
        <dbReference type="ARBA" id="ARBA00023136"/>
    </source>
</evidence>
<evidence type="ECO:0000259" key="9">
    <source>
        <dbReference type="PROSITE" id="PS50928"/>
    </source>
</evidence>
<keyword evidence="5 7" id="KW-1133">Transmembrane helix</keyword>
<organism evidence="10 11">
    <name type="scientific">Undibacter mobilis</name>
    <dbReference type="NCBI Taxonomy" id="2292256"/>
    <lineage>
        <taxon>Bacteria</taxon>
        <taxon>Pseudomonadati</taxon>
        <taxon>Pseudomonadota</taxon>
        <taxon>Alphaproteobacteria</taxon>
        <taxon>Hyphomicrobiales</taxon>
        <taxon>Nitrobacteraceae</taxon>
        <taxon>Undibacter</taxon>
    </lineage>
</organism>
<proteinExistence type="inferred from homology"/>
<dbReference type="SUPFAM" id="SSF161098">
    <property type="entry name" value="MetI-like"/>
    <property type="match status" value="1"/>
</dbReference>
<dbReference type="OrthoDB" id="9799271at2"/>
<name>A0A371B3B0_9BRAD</name>
<comment type="subcellular location">
    <subcellularLocation>
        <location evidence="1 7">Cell membrane</location>
        <topology evidence="1 7">Multi-pass membrane protein</topology>
    </subcellularLocation>
</comment>
<evidence type="ECO:0000256" key="8">
    <source>
        <dbReference type="SAM" id="MobiDB-lite"/>
    </source>
</evidence>
<dbReference type="RefSeq" id="WP_115518109.1">
    <property type="nucleotide sequence ID" value="NZ_QRGO01000002.1"/>
</dbReference>
<dbReference type="AlphaFoldDB" id="A0A371B3B0"/>
<reference evidence="11" key="1">
    <citation type="submission" date="2018-08" db="EMBL/GenBank/DDBJ databases">
        <authorList>
            <person name="Kim S.-J."/>
            <person name="Jung G.-Y."/>
        </authorList>
    </citation>
    <scope>NUCLEOTIDE SEQUENCE [LARGE SCALE GENOMIC DNA]</scope>
    <source>
        <strain evidence="11">GY_H</strain>
    </source>
</reference>
<feature type="domain" description="ABC transmembrane type-1" evidence="9">
    <location>
        <begin position="93"/>
        <end position="273"/>
    </location>
</feature>
<dbReference type="PROSITE" id="PS50928">
    <property type="entry name" value="ABC_TM1"/>
    <property type="match status" value="1"/>
</dbReference>
<keyword evidence="6 7" id="KW-0472">Membrane</keyword>
<dbReference type="GO" id="GO:0005886">
    <property type="term" value="C:plasma membrane"/>
    <property type="evidence" value="ECO:0007669"/>
    <property type="project" value="UniProtKB-SubCell"/>
</dbReference>
<dbReference type="InterPro" id="IPR035906">
    <property type="entry name" value="MetI-like_sf"/>
</dbReference>
<dbReference type="PANTHER" id="PTHR30151">
    <property type="entry name" value="ALKANE SULFONATE ABC TRANSPORTER-RELATED, MEMBRANE SUBUNIT"/>
    <property type="match status" value="1"/>
</dbReference>
<comment type="caution">
    <text evidence="10">The sequence shown here is derived from an EMBL/GenBank/DDBJ whole genome shotgun (WGS) entry which is preliminary data.</text>
</comment>
<evidence type="ECO:0000313" key="10">
    <source>
        <dbReference type="EMBL" id="RDV01987.1"/>
    </source>
</evidence>
<feature type="region of interest" description="Disordered" evidence="8">
    <location>
        <begin position="1"/>
        <end position="20"/>
    </location>
</feature>
<gene>
    <name evidence="10" type="ORF">DXH78_15385</name>
</gene>
<feature type="transmembrane region" description="Helical" evidence="7">
    <location>
        <begin position="33"/>
        <end position="56"/>
    </location>
</feature>
<comment type="similarity">
    <text evidence="7">Belongs to the binding-protein-dependent transport system permease family.</text>
</comment>
<evidence type="ECO:0000256" key="2">
    <source>
        <dbReference type="ARBA" id="ARBA00022448"/>
    </source>
</evidence>
<dbReference type="Pfam" id="PF00528">
    <property type="entry name" value="BPD_transp_1"/>
    <property type="match status" value="1"/>
</dbReference>
<dbReference type="InterPro" id="IPR000515">
    <property type="entry name" value="MetI-like"/>
</dbReference>
<accession>A0A371B3B0</accession>
<dbReference type="PANTHER" id="PTHR30151:SF0">
    <property type="entry name" value="ABC TRANSPORTER PERMEASE PROTEIN MJ0413-RELATED"/>
    <property type="match status" value="1"/>
</dbReference>
<sequence>MAQPIGAAITQPESRADEPPGRRRLSVLFASRLLRGLIVPAVILAVWQLAAATGWAPSSSIPSPAAVIESWYEWIAGPVTPLAWYSGTWGTYALLSVRRVAAGFAIASAAGATFGLMLGWYALMNDLFENMVNFLRAIPTTAWVPFVVFFFGIHETAAISLIAFGAFFPIATNIAAGARQTPRTLIRAARMLGTPARKVLWRVVLPSTLPAVFAGLRIGLGLSWVLVIVAEMLAVQGGLGYALWSAYQVNRLDLIVAAIISVGLFGLFSDWLLVSLSNMSLRWQRGLVGR</sequence>
<keyword evidence="11" id="KW-1185">Reference proteome</keyword>
<evidence type="ECO:0000313" key="11">
    <source>
        <dbReference type="Proteomes" id="UP000263993"/>
    </source>
</evidence>
<keyword evidence="2 7" id="KW-0813">Transport</keyword>
<dbReference type="Proteomes" id="UP000263993">
    <property type="component" value="Unassembled WGS sequence"/>
</dbReference>
<dbReference type="CDD" id="cd06261">
    <property type="entry name" value="TM_PBP2"/>
    <property type="match status" value="1"/>
</dbReference>
<feature type="transmembrane region" description="Helical" evidence="7">
    <location>
        <begin position="100"/>
        <end position="122"/>
    </location>
</feature>
<dbReference type="GO" id="GO:0055085">
    <property type="term" value="P:transmembrane transport"/>
    <property type="evidence" value="ECO:0007669"/>
    <property type="project" value="InterPro"/>
</dbReference>